<name>A0A9W8TJK2_9PEZI</name>
<dbReference type="PANTHER" id="PTHR34987">
    <property type="entry name" value="C, PUTATIVE (AFU_ORTHOLOGUE AFUA_3G02880)-RELATED"/>
    <property type="match status" value="1"/>
</dbReference>
<dbReference type="AlphaFoldDB" id="A0A9W8TJK2"/>
<keyword evidence="3" id="KW-1185">Reference proteome</keyword>
<dbReference type="PANTHER" id="PTHR34987:SF4">
    <property type="entry name" value="ALPHA-L-RHAMNOSIDASE C-TERMINAL DOMAIN-CONTAINING PROTEIN"/>
    <property type="match status" value="1"/>
</dbReference>
<dbReference type="Gene3D" id="1.50.10.10">
    <property type="match status" value="1"/>
</dbReference>
<dbReference type="InterPro" id="IPR035398">
    <property type="entry name" value="Bac_rhamnosid_C"/>
</dbReference>
<evidence type="ECO:0000313" key="3">
    <source>
        <dbReference type="Proteomes" id="UP001148614"/>
    </source>
</evidence>
<dbReference type="SUPFAM" id="SSF48208">
    <property type="entry name" value="Six-hairpin glycosidases"/>
    <property type="match status" value="1"/>
</dbReference>
<protein>
    <recommendedName>
        <fullName evidence="1">Alpha-L-rhamnosidase C-terminal domain-containing protein</fullName>
    </recommendedName>
</protein>
<dbReference type="GO" id="GO:0005975">
    <property type="term" value="P:carbohydrate metabolic process"/>
    <property type="evidence" value="ECO:0007669"/>
    <property type="project" value="InterPro"/>
</dbReference>
<accession>A0A9W8TJK2</accession>
<comment type="caution">
    <text evidence="2">The sequence shown here is derived from an EMBL/GenBank/DDBJ whole genome shotgun (WGS) entry which is preliminary data.</text>
</comment>
<evidence type="ECO:0000313" key="2">
    <source>
        <dbReference type="EMBL" id="KAJ3566690.1"/>
    </source>
</evidence>
<dbReference type="VEuPathDB" id="FungiDB:F4678DRAFT_484918"/>
<dbReference type="InterPro" id="IPR008928">
    <property type="entry name" value="6-hairpin_glycosidase_sf"/>
</dbReference>
<dbReference type="Pfam" id="PF17390">
    <property type="entry name" value="Bac_rhamnosid_C"/>
    <property type="match status" value="1"/>
</dbReference>
<gene>
    <name evidence="2" type="ORF">NPX13_g7042</name>
</gene>
<organism evidence="2 3">
    <name type="scientific">Xylaria arbuscula</name>
    <dbReference type="NCBI Taxonomy" id="114810"/>
    <lineage>
        <taxon>Eukaryota</taxon>
        <taxon>Fungi</taxon>
        <taxon>Dikarya</taxon>
        <taxon>Ascomycota</taxon>
        <taxon>Pezizomycotina</taxon>
        <taxon>Sordariomycetes</taxon>
        <taxon>Xylariomycetidae</taxon>
        <taxon>Xylariales</taxon>
        <taxon>Xylariaceae</taxon>
        <taxon>Xylaria</taxon>
    </lineage>
</organism>
<evidence type="ECO:0000259" key="1">
    <source>
        <dbReference type="Pfam" id="PF17390"/>
    </source>
</evidence>
<reference evidence="2" key="1">
    <citation type="submission" date="2022-07" db="EMBL/GenBank/DDBJ databases">
        <title>Genome Sequence of Xylaria arbuscula.</title>
        <authorList>
            <person name="Buettner E."/>
        </authorList>
    </citation>
    <scope>NUCLEOTIDE SEQUENCE</scope>
    <source>
        <strain evidence="2">VT107</strain>
    </source>
</reference>
<feature type="domain" description="Alpha-L-rhamnosidase C-terminal" evidence="1">
    <location>
        <begin position="39"/>
        <end position="104"/>
    </location>
</feature>
<dbReference type="InterPro" id="IPR012341">
    <property type="entry name" value="6hp_glycosidase-like_sf"/>
</dbReference>
<dbReference type="GO" id="GO:0003824">
    <property type="term" value="F:catalytic activity"/>
    <property type="evidence" value="ECO:0007669"/>
    <property type="project" value="UniProtKB-ARBA"/>
</dbReference>
<sequence length="136" mass="14473">MWEYLDSQGRPGLGITTSLCHGWSAGPTAELSKYVLGAMPTRPGWVEFKVAPLTLGLKAAEGKVPIPGGSIKVKWAFDDQGLLTVAISSPSGTTGTLHLPLIPTTTSLFEINGVNQTSTTFEIKGGVPFEMKQTRK</sequence>
<dbReference type="Proteomes" id="UP001148614">
    <property type="component" value="Unassembled WGS sequence"/>
</dbReference>
<proteinExistence type="predicted"/>
<dbReference type="Gene3D" id="2.60.420.10">
    <property type="entry name" value="Maltose phosphorylase, domain 3"/>
    <property type="match status" value="1"/>
</dbReference>
<dbReference type="EMBL" id="JANPWZ010001328">
    <property type="protein sequence ID" value="KAJ3566690.1"/>
    <property type="molecule type" value="Genomic_DNA"/>
</dbReference>